<reference evidence="1 2" key="1">
    <citation type="submission" date="2022-10" db="EMBL/GenBank/DDBJ databases">
        <title>Luteolibacter flavescens strain MCCC 1K03193, whole genome shotgun sequencing project.</title>
        <authorList>
            <person name="Zhao G."/>
            <person name="Shen L."/>
        </authorList>
    </citation>
    <scope>NUCLEOTIDE SEQUENCE [LARGE SCALE GENOMIC DNA]</scope>
    <source>
        <strain evidence="1 2">MCCC 1K03193</strain>
    </source>
</reference>
<name>A0ABT3FPQ9_9BACT</name>
<evidence type="ECO:0008006" key="3">
    <source>
        <dbReference type="Google" id="ProtNLM"/>
    </source>
</evidence>
<accession>A0ABT3FPQ9</accession>
<dbReference type="RefSeq" id="WP_264501516.1">
    <property type="nucleotide sequence ID" value="NZ_JAPDDS010000006.1"/>
</dbReference>
<proteinExistence type="predicted"/>
<organism evidence="1 2">
    <name type="scientific">Luteolibacter flavescens</name>
    <dbReference type="NCBI Taxonomy" id="1859460"/>
    <lineage>
        <taxon>Bacteria</taxon>
        <taxon>Pseudomonadati</taxon>
        <taxon>Verrucomicrobiota</taxon>
        <taxon>Verrucomicrobiia</taxon>
        <taxon>Verrucomicrobiales</taxon>
        <taxon>Verrucomicrobiaceae</taxon>
        <taxon>Luteolibacter</taxon>
    </lineage>
</organism>
<evidence type="ECO:0000313" key="2">
    <source>
        <dbReference type="Proteomes" id="UP001207930"/>
    </source>
</evidence>
<dbReference type="EMBL" id="JAPDDS010000006">
    <property type="protein sequence ID" value="MCW1885560.1"/>
    <property type="molecule type" value="Genomic_DNA"/>
</dbReference>
<dbReference type="InterPro" id="IPR030895">
    <property type="entry name" value="T5SS_PEPC_rpt"/>
</dbReference>
<sequence>MKPSLLFSPRTDLPAILVVGLAGLPSITFAVDEVIDGSAIGVPGDHASPWDIDGKLTIGDTGTGTLTIGPGGQVTSITGRLGNAAGSTGNATVSGAGAYWHLTDAANAVGEHGLVVGRAGTGTLAISGGGVVDSDGWVYIGGYNGGTAATTGAGTVTVSGAGSRLEAGLAIILASNVGNTASLTVSEGGAVKSYQGRLQNGSTVMLTGTGTRWDLDIGINVVGAGSLATVKDGAILSSGVGLSSNTGGTFAVKAGGTATFAGTMLHDGNLTVEGGGKIHFTGAGQNIRVGNSGGSVGAVTITGTGSEWTSVSGIAIGASGNRNAISNNTLTIADGGKVTVDGGAGKITLASSNYVNATMNIGNGGAAGIVSASEVTSGTGLNSTATVNFNHTGTTTFAANLTGTRLAVNQTGPGTTILTGTGNSYGMATTVSAGKLVNNSSLGNTAITVMNNGTYGGNGTHIGGITVQSGGAFAPGASIGIMNTGSLHLIGGAIYEWEIGDAAGAAGTGWDTVEVAGAMSFASTEASPFTLTLEKAGALTNFDPLQSYQFLIASAVGGITGFNEDFVTIDASAIPESGTGAWSLGQSGNSLILSYSAVPEPSAALLGALGLLAVVRRRRAC</sequence>
<protein>
    <recommendedName>
        <fullName evidence="3">PEP-CTERM sorting domain-containing protein</fullName>
    </recommendedName>
</protein>
<evidence type="ECO:0000313" key="1">
    <source>
        <dbReference type="EMBL" id="MCW1885560.1"/>
    </source>
</evidence>
<gene>
    <name evidence="1" type="ORF">OKA04_12545</name>
</gene>
<keyword evidence="2" id="KW-1185">Reference proteome</keyword>
<dbReference type="Proteomes" id="UP001207930">
    <property type="component" value="Unassembled WGS sequence"/>
</dbReference>
<dbReference type="NCBIfam" id="TIGR04393">
    <property type="entry name" value="rpt_T5SS_PEPC"/>
    <property type="match status" value="3"/>
</dbReference>
<comment type="caution">
    <text evidence="1">The sequence shown here is derived from an EMBL/GenBank/DDBJ whole genome shotgun (WGS) entry which is preliminary data.</text>
</comment>